<name>A0A927MR54_9ACTN</name>
<dbReference type="Pfam" id="PF00011">
    <property type="entry name" value="HSP20"/>
    <property type="match status" value="1"/>
</dbReference>
<dbReference type="SUPFAM" id="SSF49764">
    <property type="entry name" value="HSP20-like chaperones"/>
    <property type="match status" value="1"/>
</dbReference>
<keyword evidence="5" id="KW-1185">Reference proteome</keyword>
<dbReference type="InterPro" id="IPR002068">
    <property type="entry name" value="A-crystallin/Hsp20_dom"/>
</dbReference>
<protein>
    <submittedName>
        <fullName evidence="4">HSP20 family protein</fullName>
    </submittedName>
</protein>
<dbReference type="PANTHER" id="PTHR11527">
    <property type="entry name" value="HEAT-SHOCK PROTEIN 20 FAMILY MEMBER"/>
    <property type="match status" value="1"/>
</dbReference>
<accession>A0A927MR54</accession>
<gene>
    <name evidence="4" type="ORF">HEB94_001565</name>
</gene>
<sequence length="140" mass="15783">MLMRTDPFREFDRLTQQLLGTATRPAAMPLDAYRKDDWFYVHFDLPGVKPDDIELTVEQNVLTVRAERVGAHSDGVELIAAERPQGTFTRQLFLGETLDTDKLEADYDSGVLSIRIPVAEQAKPRRVQISGSGGRRQINP</sequence>
<evidence type="ECO:0000313" key="4">
    <source>
        <dbReference type="EMBL" id="MBE1604717.1"/>
    </source>
</evidence>
<dbReference type="RefSeq" id="WP_192749207.1">
    <property type="nucleotide sequence ID" value="NZ_BAABJL010000017.1"/>
</dbReference>
<dbReference type="InterPro" id="IPR031107">
    <property type="entry name" value="Small_HSP"/>
</dbReference>
<dbReference type="Gene3D" id="2.60.40.790">
    <property type="match status" value="1"/>
</dbReference>
<dbReference type="AlphaFoldDB" id="A0A927MR54"/>
<dbReference type="InterPro" id="IPR008978">
    <property type="entry name" value="HSP20-like_chaperone"/>
</dbReference>
<evidence type="ECO:0000313" key="5">
    <source>
        <dbReference type="Proteomes" id="UP000638648"/>
    </source>
</evidence>
<organism evidence="4 5">
    <name type="scientific">Actinopolymorpha pittospori</name>
    <dbReference type="NCBI Taxonomy" id="648752"/>
    <lineage>
        <taxon>Bacteria</taxon>
        <taxon>Bacillati</taxon>
        <taxon>Actinomycetota</taxon>
        <taxon>Actinomycetes</taxon>
        <taxon>Propionibacteriales</taxon>
        <taxon>Actinopolymorphaceae</taxon>
        <taxon>Actinopolymorpha</taxon>
    </lineage>
</organism>
<comment type="similarity">
    <text evidence="1 2">Belongs to the small heat shock protein (HSP20) family.</text>
</comment>
<feature type="domain" description="SHSP" evidence="3">
    <location>
        <begin position="21"/>
        <end position="132"/>
    </location>
</feature>
<evidence type="ECO:0000256" key="1">
    <source>
        <dbReference type="PROSITE-ProRule" id="PRU00285"/>
    </source>
</evidence>
<evidence type="ECO:0000259" key="3">
    <source>
        <dbReference type="PROSITE" id="PS01031"/>
    </source>
</evidence>
<dbReference type="Proteomes" id="UP000638648">
    <property type="component" value="Unassembled WGS sequence"/>
</dbReference>
<reference evidence="4" key="1">
    <citation type="submission" date="2020-10" db="EMBL/GenBank/DDBJ databases">
        <title>Sequencing the genomes of 1000 actinobacteria strains.</title>
        <authorList>
            <person name="Klenk H.-P."/>
        </authorList>
    </citation>
    <scope>NUCLEOTIDE SEQUENCE</scope>
    <source>
        <strain evidence="4">DSM 45354</strain>
    </source>
</reference>
<proteinExistence type="inferred from homology"/>
<dbReference type="PROSITE" id="PS01031">
    <property type="entry name" value="SHSP"/>
    <property type="match status" value="1"/>
</dbReference>
<comment type="caution">
    <text evidence="4">The sequence shown here is derived from an EMBL/GenBank/DDBJ whole genome shotgun (WGS) entry which is preliminary data.</text>
</comment>
<dbReference type="EMBL" id="JADBEM010000001">
    <property type="protein sequence ID" value="MBE1604717.1"/>
    <property type="molecule type" value="Genomic_DNA"/>
</dbReference>
<evidence type="ECO:0000256" key="2">
    <source>
        <dbReference type="RuleBase" id="RU003616"/>
    </source>
</evidence>
<dbReference type="CDD" id="cd06464">
    <property type="entry name" value="ACD_sHsps-like"/>
    <property type="match status" value="1"/>
</dbReference>